<evidence type="ECO:0000256" key="1">
    <source>
        <dbReference type="SAM" id="Phobius"/>
    </source>
</evidence>
<feature type="transmembrane region" description="Helical" evidence="1">
    <location>
        <begin position="49"/>
        <end position="74"/>
    </location>
</feature>
<dbReference type="AlphaFoldDB" id="A0A2M8ZAP6"/>
<gene>
    <name evidence="2" type="ORF">H171_4122</name>
</gene>
<keyword evidence="1" id="KW-0812">Transmembrane</keyword>
<evidence type="ECO:0000313" key="2">
    <source>
        <dbReference type="EMBL" id="PJJ30516.1"/>
    </source>
</evidence>
<accession>A0A2M8ZAP6</accession>
<sequence length="77" mass="8583">MLQIGALLMLISGLWDIFGASKRIDKSKLGVGETVEIAAEKIKSRGRRFILLAIIASIVSLFMPQIVMLILYFVNLF</sequence>
<organism evidence="2 3">
    <name type="scientific">[Clostridium] celerecrescens 18A</name>
    <dbReference type="NCBI Taxonomy" id="1286362"/>
    <lineage>
        <taxon>Bacteria</taxon>
        <taxon>Bacillati</taxon>
        <taxon>Bacillota</taxon>
        <taxon>Clostridia</taxon>
        <taxon>Lachnospirales</taxon>
        <taxon>Lachnospiraceae</taxon>
        <taxon>Lacrimispora</taxon>
    </lineage>
</organism>
<name>A0A2M8ZAP6_9FIRM</name>
<dbReference type="EMBL" id="PGET01000001">
    <property type="protein sequence ID" value="PJJ30516.1"/>
    <property type="molecule type" value="Genomic_DNA"/>
</dbReference>
<keyword evidence="1" id="KW-1133">Transmembrane helix</keyword>
<proteinExistence type="predicted"/>
<keyword evidence="1" id="KW-0472">Membrane</keyword>
<protein>
    <submittedName>
        <fullName evidence="2">Uncharacterized protein</fullName>
    </submittedName>
</protein>
<comment type="caution">
    <text evidence="2">The sequence shown here is derived from an EMBL/GenBank/DDBJ whole genome shotgun (WGS) entry which is preliminary data.</text>
</comment>
<dbReference type="OrthoDB" id="9903487at2"/>
<dbReference type="RefSeq" id="WP_100306762.1">
    <property type="nucleotide sequence ID" value="NZ_PGET01000001.1"/>
</dbReference>
<reference evidence="2 3" key="1">
    <citation type="submission" date="2017-11" db="EMBL/GenBank/DDBJ databases">
        <title>Understudied soil microbes with underappreciated capabilities: Untangling the Clostridium saccharolyticum group.</title>
        <authorList>
            <person name="Leschine S."/>
        </authorList>
    </citation>
    <scope>NUCLEOTIDE SEQUENCE [LARGE SCALE GENOMIC DNA]</scope>
    <source>
        <strain evidence="2 3">18A</strain>
    </source>
</reference>
<dbReference type="Proteomes" id="UP000231092">
    <property type="component" value="Unassembled WGS sequence"/>
</dbReference>
<evidence type="ECO:0000313" key="3">
    <source>
        <dbReference type="Proteomes" id="UP000231092"/>
    </source>
</evidence>